<dbReference type="InterPro" id="IPR046348">
    <property type="entry name" value="SIS_dom_sf"/>
</dbReference>
<dbReference type="AlphaFoldDB" id="A0A2W5V1R1"/>
<dbReference type="GO" id="GO:0097367">
    <property type="term" value="F:carbohydrate derivative binding"/>
    <property type="evidence" value="ECO:0007669"/>
    <property type="project" value="InterPro"/>
</dbReference>
<evidence type="ECO:0000313" key="2">
    <source>
        <dbReference type="Proteomes" id="UP000249061"/>
    </source>
</evidence>
<dbReference type="InterPro" id="IPR023214">
    <property type="entry name" value="HAD_sf"/>
</dbReference>
<organism evidence="1 2">
    <name type="scientific">Archangium gephyra</name>
    <dbReference type="NCBI Taxonomy" id="48"/>
    <lineage>
        <taxon>Bacteria</taxon>
        <taxon>Pseudomonadati</taxon>
        <taxon>Myxococcota</taxon>
        <taxon>Myxococcia</taxon>
        <taxon>Myxococcales</taxon>
        <taxon>Cystobacterineae</taxon>
        <taxon>Archangiaceae</taxon>
        <taxon>Archangium</taxon>
    </lineage>
</organism>
<name>A0A2W5V1R1_9BACT</name>
<dbReference type="SUPFAM" id="SSF53697">
    <property type="entry name" value="SIS domain"/>
    <property type="match status" value="1"/>
</dbReference>
<reference evidence="1 2" key="1">
    <citation type="submission" date="2017-08" db="EMBL/GenBank/DDBJ databases">
        <title>Infants hospitalized years apart are colonized by the same room-sourced microbial strains.</title>
        <authorList>
            <person name="Brooks B."/>
            <person name="Olm M.R."/>
            <person name="Firek B.A."/>
            <person name="Baker R."/>
            <person name="Thomas B.C."/>
            <person name="Morowitz M.J."/>
            <person name="Banfield J.F."/>
        </authorList>
    </citation>
    <scope>NUCLEOTIDE SEQUENCE [LARGE SCALE GENOMIC DNA]</scope>
    <source>
        <strain evidence="1">S2_003_000_R2_14</strain>
    </source>
</reference>
<dbReference type="SUPFAM" id="SSF56784">
    <property type="entry name" value="HAD-like"/>
    <property type="match status" value="1"/>
</dbReference>
<sequence length="626" mass="66753">MRAFMGKAFASELAALPVTLAWAQAQEVKLLERFVADAAELPLVAIGSGGSSTACHFTALLHRTRCRRPAQFMTPLDVLSLPAGLHRAGVFLASASGKNKDVLAAFDAAIAEEAPAIAAITLRGENPLGLAAAAFSRARVFTAEAPAGKDGFLATNSLIATCVLIARAYGFELPDLKTRLRDDRSGSSIFEGRHMVQVLHGGWGGPVATDLESKVNESALASAQLADYRNFGHGRHLWLAKRAAETVVVALVTPGTFAIAESTLKLFPKSIPVVRLETTLDGPAGTIDLLIQAFGLVARLGEARGQDPGRPHVPEFGRKLYRLTPPRVRSTVPAPIQRKLWALPEVSENDEAFNVGVERFLKAARAAKIGALALDYDGTLCAREDRFDGLRDDIVAECARLLRAGVRIGIATGRGKSVRDELQKALDKKLWPLVQLGYYNGTDIGVLGDERSPSKGGPEEEILTRAHALLAGDTWLTATAKLTPRRHQIAVEPKGAVRTDALAAHVMALLAPIDGAGVRIVVSSHSLDVLGPTRGKGSLVSWLRQQIGDGREVLCIGDRGAWPGNDYALLAERLSLSVDEVSSMSTACWNLAPRGVSGPDATLLYLRAIRARGGVGTFAWSEDAAR</sequence>
<protein>
    <recommendedName>
        <fullName evidence="3">SIS domain-containing protein</fullName>
    </recommendedName>
</protein>
<dbReference type="Gene3D" id="3.40.50.1000">
    <property type="entry name" value="HAD superfamily/HAD-like"/>
    <property type="match status" value="1"/>
</dbReference>
<dbReference type="Gene3D" id="3.40.50.10490">
    <property type="entry name" value="Glucose-6-phosphate isomerase like protein, domain 1"/>
    <property type="match status" value="1"/>
</dbReference>
<dbReference type="GO" id="GO:1901135">
    <property type="term" value="P:carbohydrate derivative metabolic process"/>
    <property type="evidence" value="ECO:0007669"/>
    <property type="project" value="InterPro"/>
</dbReference>
<dbReference type="Proteomes" id="UP000249061">
    <property type="component" value="Unassembled WGS sequence"/>
</dbReference>
<evidence type="ECO:0008006" key="3">
    <source>
        <dbReference type="Google" id="ProtNLM"/>
    </source>
</evidence>
<dbReference type="EMBL" id="QFQP01000020">
    <property type="protein sequence ID" value="PZR09624.1"/>
    <property type="molecule type" value="Genomic_DNA"/>
</dbReference>
<accession>A0A2W5V1R1</accession>
<gene>
    <name evidence="1" type="ORF">DI536_22065</name>
</gene>
<proteinExistence type="predicted"/>
<dbReference type="InterPro" id="IPR036412">
    <property type="entry name" value="HAD-like_sf"/>
</dbReference>
<comment type="caution">
    <text evidence="1">The sequence shown here is derived from an EMBL/GenBank/DDBJ whole genome shotgun (WGS) entry which is preliminary data.</text>
</comment>
<evidence type="ECO:0000313" key="1">
    <source>
        <dbReference type="EMBL" id="PZR09624.1"/>
    </source>
</evidence>